<keyword evidence="2" id="KW-0274">FAD</keyword>
<evidence type="ECO:0000256" key="3">
    <source>
        <dbReference type="ARBA" id="ARBA00023002"/>
    </source>
</evidence>
<sequence>MSTPSIAIIGAGVAGLTLASVLRVHGIRSTIFELDSSVRSRDQGGMLDLHSISGQAALREAGLYSKFQQYVRHDAQEMRAMDKHGAIYIHIKSEDNTDERPEIDRGDLRQLLVDAVDKDAIKWGTRVHEIKPSNEDANKYTVVYNGGHEATFDLVVGADGAWSRVRPLLSSEKPEYSSICFVELRISDAENRYPELFETVGRGSGFIVSDGLMLAVQSNADKTVRIYAVIPIEESKFSESNAILAKPEEARRYILDHFADWDDKIKEIILRSDDKFISRPIYELPVGIEWKSTPGLTLIGDAAHLMSPCAGEGANMAMWDGKELGLAIAGAVKSGEPLSEAVANFEQSMYKMSRPMAERSMSNRKMITSKMPSAELAAIWREQFIQDSLPREK</sequence>
<keyword evidence="3" id="KW-0560">Oxidoreductase</keyword>
<dbReference type="SUPFAM" id="SSF51905">
    <property type="entry name" value="FAD/NAD(P)-binding domain"/>
    <property type="match status" value="1"/>
</dbReference>
<dbReference type="AlphaFoldDB" id="A0A9P3LVW1"/>
<accession>A0A9P3LVW1</accession>
<reference evidence="6" key="2">
    <citation type="journal article" date="2022" name="Microbiol. Resour. Announc.">
        <title>Whole-Genome Sequence of Entomortierella parvispora E1425, a Mucoromycotan Fungus Associated with Burkholderiaceae-Related Endosymbiotic Bacteria.</title>
        <authorList>
            <person name="Herlambang A."/>
            <person name="Guo Y."/>
            <person name="Takashima Y."/>
            <person name="Narisawa K."/>
            <person name="Ohta H."/>
            <person name="Nishizawa T."/>
        </authorList>
    </citation>
    <scope>NUCLEOTIDE SEQUENCE</scope>
    <source>
        <strain evidence="6">E1425</strain>
    </source>
</reference>
<evidence type="ECO:0000256" key="1">
    <source>
        <dbReference type="ARBA" id="ARBA00022630"/>
    </source>
</evidence>
<dbReference type="PANTHER" id="PTHR46972">
    <property type="entry name" value="MONOOXYGENASE ASQM-RELATED"/>
    <property type="match status" value="1"/>
</dbReference>
<dbReference type="Pfam" id="PF01494">
    <property type="entry name" value="FAD_binding_3"/>
    <property type="match status" value="1"/>
</dbReference>
<evidence type="ECO:0000256" key="4">
    <source>
        <dbReference type="ARBA" id="ARBA00023033"/>
    </source>
</evidence>
<keyword evidence="1" id="KW-0285">Flavoprotein</keyword>
<name>A0A9P3LVW1_9FUNG</name>
<dbReference type="InterPro" id="IPR036188">
    <property type="entry name" value="FAD/NAD-bd_sf"/>
</dbReference>
<dbReference type="InterPro" id="IPR002938">
    <property type="entry name" value="FAD-bd"/>
</dbReference>
<keyword evidence="7" id="KW-1185">Reference proteome</keyword>
<dbReference type="GO" id="GO:0004497">
    <property type="term" value="F:monooxygenase activity"/>
    <property type="evidence" value="ECO:0007669"/>
    <property type="project" value="UniProtKB-KW"/>
</dbReference>
<dbReference type="Proteomes" id="UP000827284">
    <property type="component" value="Unassembled WGS sequence"/>
</dbReference>
<evidence type="ECO:0000313" key="7">
    <source>
        <dbReference type="Proteomes" id="UP000827284"/>
    </source>
</evidence>
<reference evidence="6" key="1">
    <citation type="submission" date="2021-11" db="EMBL/GenBank/DDBJ databases">
        <authorList>
            <person name="Herlambang A."/>
            <person name="Guo Y."/>
            <person name="Takashima Y."/>
            <person name="Nishizawa T."/>
        </authorList>
    </citation>
    <scope>NUCLEOTIDE SEQUENCE</scope>
    <source>
        <strain evidence="6">E1425</strain>
    </source>
</reference>
<dbReference type="GO" id="GO:0071949">
    <property type="term" value="F:FAD binding"/>
    <property type="evidence" value="ECO:0007669"/>
    <property type="project" value="InterPro"/>
</dbReference>
<dbReference type="OrthoDB" id="655030at2759"/>
<protein>
    <recommendedName>
        <fullName evidence="5">FAD-binding domain-containing protein</fullName>
    </recommendedName>
</protein>
<evidence type="ECO:0000256" key="2">
    <source>
        <dbReference type="ARBA" id="ARBA00022827"/>
    </source>
</evidence>
<evidence type="ECO:0000259" key="5">
    <source>
        <dbReference type="Pfam" id="PF01494"/>
    </source>
</evidence>
<comment type="caution">
    <text evidence="6">The sequence shown here is derived from an EMBL/GenBank/DDBJ whole genome shotgun (WGS) entry which is preliminary data.</text>
</comment>
<dbReference type="EMBL" id="BQFW01000007">
    <property type="protein sequence ID" value="GJJ72488.1"/>
    <property type="molecule type" value="Genomic_DNA"/>
</dbReference>
<dbReference type="PRINTS" id="PR00420">
    <property type="entry name" value="RNGMNOXGNASE"/>
</dbReference>
<dbReference type="Gene3D" id="3.50.50.60">
    <property type="entry name" value="FAD/NAD(P)-binding domain"/>
    <property type="match status" value="1"/>
</dbReference>
<feature type="domain" description="FAD-binding" evidence="5">
    <location>
        <begin position="6"/>
        <end position="333"/>
    </location>
</feature>
<evidence type="ECO:0000313" key="6">
    <source>
        <dbReference type="EMBL" id="GJJ72488.1"/>
    </source>
</evidence>
<proteinExistence type="predicted"/>
<keyword evidence="4" id="KW-0503">Monooxygenase</keyword>
<dbReference type="PANTHER" id="PTHR46972:SF1">
    <property type="entry name" value="FAD DEPENDENT OXIDOREDUCTASE DOMAIN-CONTAINING PROTEIN"/>
    <property type="match status" value="1"/>
</dbReference>
<gene>
    <name evidence="6" type="ORF">EMPS_04846</name>
</gene>
<organism evidence="6 7">
    <name type="scientific">Entomortierella parvispora</name>
    <dbReference type="NCBI Taxonomy" id="205924"/>
    <lineage>
        <taxon>Eukaryota</taxon>
        <taxon>Fungi</taxon>
        <taxon>Fungi incertae sedis</taxon>
        <taxon>Mucoromycota</taxon>
        <taxon>Mortierellomycotina</taxon>
        <taxon>Mortierellomycetes</taxon>
        <taxon>Mortierellales</taxon>
        <taxon>Mortierellaceae</taxon>
        <taxon>Entomortierella</taxon>
    </lineage>
</organism>